<feature type="compositionally biased region" description="Basic and acidic residues" evidence="2">
    <location>
        <begin position="56"/>
        <end position="81"/>
    </location>
</feature>
<feature type="compositionally biased region" description="Basic and acidic residues" evidence="2">
    <location>
        <begin position="477"/>
        <end position="489"/>
    </location>
</feature>
<proteinExistence type="predicted"/>
<dbReference type="EMBL" id="JAGTXO010000068">
    <property type="protein sequence ID" value="KAG8457531.1"/>
    <property type="molecule type" value="Genomic_DNA"/>
</dbReference>
<evidence type="ECO:0000256" key="1">
    <source>
        <dbReference type="SAM" id="Coils"/>
    </source>
</evidence>
<accession>A0A8J5X3N2</accession>
<comment type="caution">
    <text evidence="3">The sequence shown here is derived from an EMBL/GenBank/DDBJ whole genome shotgun (WGS) entry which is preliminary data.</text>
</comment>
<feature type="compositionally biased region" description="Low complexity" evidence="2">
    <location>
        <begin position="241"/>
        <end position="253"/>
    </location>
</feature>
<feature type="compositionally biased region" description="Polar residues" evidence="2">
    <location>
        <begin position="193"/>
        <end position="211"/>
    </location>
</feature>
<feature type="region of interest" description="Disordered" evidence="2">
    <location>
        <begin position="140"/>
        <end position="211"/>
    </location>
</feature>
<dbReference type="AlphaFoldDB" id="A0A8J5X3N2"/>
<reference evidence="3" key="1">
    <citation type="submission" date="2021-05" db="EMBL/GenBank/DDBJ databases">
        <title>The genome of the haptophyte Pavlova lutheri (Diacronema luteri, Pavlovales) - a model for lipid biosynthesis in eukaryotic algae.</title>
        <authorList>
            <person name="Hulatt C.J."/>
            <person name="Posewitz M.C."/>
        </authorList>
    </citation>
    <scope>NUCLEOTIDE SEQUENCE</scope>
    <source>
        <strain evidence="3">NIVA-4/92</strain>
    </source>
</reference>
<feature type="compositionally biased region" description="Low complexity" evidence="2">
    <location>
        <begin position="510"/>
        <end position="525"/>
    </location>
</feature>
<feature type="compositionally biased region" description="Pro residues" evidence="2">
    <location>
        <begin position="498"/>
        <end position="508"/>
    </location>
</feature>
<feature type="region of interest" description="Disordered" evidence="2">
    <location>
        <begin position="26"/>
        <end position="89"/>
    </location>
</feature>
<evidence type="ECO:0000256" key="2">
    <source>
        <dbReference type="SAM" id="MobiDB-lite"/>
    </source>
</evidence>
<evidence type="ECO:0000313" key="3">
    <source>
        <dbReference type="EMBL" id="KAG8457531.1"/>
    </source>
</evidence>
<feature type="compositionally biased region" description="Low complexity" evidence="2">
    <location>
        <begin position="140"/>
        <end position="156"/>
    </location>
</feature>
<gene>
    <name evidence="3" type="ORF">KFE25_004167</name>
</gene>
<dbReference type="Proteomes" id="UP000751190">
    <property type="component" value="Unassembled WGS sequence"/>
</dbReference>
<organism evidence="3 4">
    <name type="scientific">Diacronema lutheri</name>
    <name type="common">Unicellular marine alga</name>
    <name type="synonym">Monochrysis lutheri</name>
    <dbReference type="NCBI Taxonomy" id="2081491"/>
    <lineage>
        <taxon>Eukaryota</taxon>
        <taxon>Haptista</taxon>
        <taxon>Haptophyta</taxon>
        <taxon>Pavlovophyceae</taxon>
        <taxon>Pavlovales</taxon>
        <taxon>Pavlovaceae</taxon>
        <taxon>Diacronema</taxon>
    </lineage>
</organism>
<keyword evidence="4" id="KW-1185">Reference proteome</keyword>
<protein>
    <submittedName>
        <fullName evidence="3">Uncharacterized protein</fullName>
    </submittedName>
</protein>
<sequence length="562" mass="58292">MAATGEWWRSVISLLKELDDEVAGAHERRAMSAARLSTSPGAASPVDEDGAAPARESSEPRGQRPPREALDALEDARRQSREAASLADRGPYARAFYAPSLYEPAPARARLVASDRAFGEAVRASTGDPLAACATARAALSGAARTAPRPRSAPPAIERRARRPRSALPASGERSSASGIRSARDISMAASRAQETNVAGSVGSSPTRQQALAGTLSGVGWSAGAGWPARARARVRRPHSASRATAAADRSVSPTAASADLRIEPSAHTASAISLRPLPPRALPAAAATTDPGERLDALKRTLRKISAKIADRSAANERLRAQLAQRDGRIAVLERAHKATHAQSGLVQALAAKLASAEAALADARTALAGAEARASRARDEAGRDARAHALDLQRQLARLKRELSEQFPERAHPFDSAQPDAAKRRAELERRWRAEHVRANDLQRALDETRARVAALEAQLGARARAGGGALARGAGREGARVRHGGEEAAAVPRDGPAPAPLPTPSRAPAGGAPAPAGPAARGFQGGAAAAAAAAPVAALEVRQRWVCVQPYGGAVLLGG</sequence>
<feature type="region of interest" description="Disordered" evidence="2">
    <location>
        <begin position="230"/>
        <end position="259"/>
    </location>
</feature>
<keyword evidence="1" id="KW-0175">Coiled coil</keyword>
<feature type="compositionally biased region" description="Basic residues" evidence="2">
    <location>
        <begin position="231"/>
        <end position="240"/>
    </location>
</feature>
<feature type="coiled-coil region" evidence="1">
    <location>
        <begin position="317"/>
        <end position="404"/>
    </location>
</feature>
<feature type="region of interest" description="Disordered" evidence="2">
    <location>
        <begin position="409"/>
        <end position="428"/>
    </location>
</feature>
<feature type="region of interest" description="Disordered" evidence="2">
    <location>
        <begin position="467"/>
        <end position="525"/>
    </location>
</feature>
<evidence type="ECO:0000313" key="4">
    <source>
        <dbReference type="Proteomes" id="UP000751190"/>
    </source>
</evidence>
<name>A0A8J5X3N2_DIALT</name>